<name>A0ABX2DZZ8_9BACL</name>
<dbReference type="Proteomes" id="UP000711047">
    <property type="component" value="Unassembled WGS sequence"/>
</dbReference>
<accession>A0ABX2DZZ8</accession>
<gene>
    <name evidence="1" type="ORF">HQN87_27550</name>
</gene>
<keyword evidence="2" id="KW-1185">Reference proteome</keyword>
<evidence type="ECO:0000313" key="1">
    <source>
        <dbReference type="EMBL" id="NQX49086.1"/>
    </source>
</evidence>
<protein>
    <recommendedName>
        <fullName evidence="3">CobQ/CobB/MinD/ParA nucleotide binding domain-containing protein</fullName>
    </recommendedName>
</protein>
<dbReference type="RefSeq" id="WP_173139841.1">
    <property type="nucleotide sequence ID" value="NZ_JABMKX010000021.1"/>
</dbReference>
<comment type="caution">
    <text evidence="1">The sequence shown here is derived from an EMBL/GenBank/DDBJ whole genome shotgun (WGS) entry which is preliminary data.</text>
</comment>
<dbReference type="Gene3D" id="3.40.50.300">
    <property type="entry name" value="P-loop containing nucleotide triphosphate hydrolases"/>
    <property type="match status" value="1"/>
</dbReference>
<evidence type="ECO:0008006" key="3">
    <source>
        <dbReference type="Google" id="ProtNLM"/>
    </source>
</evidence>
<reference evidence="1 2" key="1">
    <citation type="submission" date="2020-05" db="EMBL/GenBank/DDBJ databases">
        <title>Paenibacillus glebae, sp. nov., Paenibacillus humi sp. nov., Paenibacillus pedi sp. nov., Paenibacillus terrestris sp. nov. and Paenibacillus terricola sp. nov., isolated from a forest top soil sample.</title>
        <authorList>
            <person name="Qi S."/>
            <person name="Carlier A."/>
            <person name="Cnockaert M."/>
            <person name="Vandamme P."/>
        </authorList>
    </citation>
    <scope>NUCLEOTIDE SEQUENCE [LARGE SCALE GENOMIC DNA]</scope>
    <source>
        <strain evidence="1 2">LMG 29502</strain>
    </source>
</reference>
<proteinExistence type="predicted"/>
<sequence length="356" mass="39679">MSLRIFSLGIDQLTINEIKLAGFTVIAQSVLPGPEHTGGHLLMVTSEQVPVADLSELRGRYPDSSILYMYLQKGVRGYQAIHMHCEGLGIFFMPPRSTSAAIIDKLRYIMEDELKDSGNLVGFFGSGPGIGCTSIAKLFARRIAASGLRVILLGLDLYDPGHDRKTAVSLDRLRPRITGKMLHAEDFDGLVKQEGYAYLPGNFDYLSAQDYQEEEIEYLLASAIESADVVIADFGSIPESAAWYVGMQKSVLRMMVTHPRHEYRLQPLMELAGHMDLHPQDFQWIINRSNVEELTSAKNLALHLGCELLLELPHYPSFPESLPLGKKELQQADDKVHALLVSLGLAREVRKKGIFQ</sequence>
<dbReference type="InterPro" id="IPR027417">
    <property type="entry name" value="P-loop_NTPase"/>
</dbReference>
<dbReference type="EMBL" id="JABMKX010000021">
    <property type="protein sequence ID" value="NQX49086.1"/>
    <property type="molecule type" value="Genomic_DNA"/>
</dbReference>
<dbReference type="SUPFAM" id="SSF52540">
    <property type="entry name" value="P-loop containing nucleoside triphosphate hydrolases"/>
    <property type="match status" value="1"/>
</dbReference>
<evidence type="ECO:0000313" key="2">
    <source>
        <dbReference type="Proteomes" id="UP000711047"/>
    </source>
</evidence>
<organism evidence="1 2">
    <name type="scientific">Paenibacillus tritici</name>
    <dbReference type="NCBI Taxonomy" id="1873425"/>
    <lineage>
        <taxon>Bacteria</taxon>
        <taxon>Bacillati</taxon>
        <taxon>Bacillota</taxon>
        <taxon>Bacilli</taxon>
        <taxon>Bacillales</taxon>
        <taxon>Paenibacillaceae</taxon>
        <taxon>Paenibacillus</taxon>
    </lineage>
</organism>